<dbReference type="PANTHER" id="PTHR45647:SF132">
    <property type="entry name" value="KINASE WITH ADENINE NUCLEOTIDE ALPHA HYDROLASES-LIKE DOMAIN-CONTAINING PROTEIN"/>
    <property type="match status" value="1"/>
</dbReference>
<keyword evidence="5" id="KW-1185">Reference proteome</keyword>
<dbReference type="OMA" id="MGHHVER"/>
<dbReference type="PANTHER" id="PTHR45647">
    <property type="entry name" value="OS02G0152300 PROTEIN"/>
    <property type="match status" value="1"/>
</dbReference>
<dbReference type="Gene3D" id="1.10.510.10">
    <property type="entry name" value="Transferase(Phosphotransferase) domain 1"/>
    <property type="match status" value="1"/>
</dbReference>
<dbReference type="InterPro" id="IPR051348">
    <property type="entry name" value="U-box_ubiquitin_ligases"/>
</dbReference>
<keyword evidence="3" id="KW-0833">Ubl conjugation pathway</keyword>
<dbReference type="Gramene" id="PRQ36993">
    <property type="protein sequence ID" value="PRQ36993"/>
    <property type="gene ID" value="RchiOBHm_Chr4g0397661"/>
</dbReference>
<evidence type="ECO:0000313" key="5">
    <source>
        <dbReference type="Proteomes" id="UP000238479"/>
    </source>
</evidence>
<dbReference type="GO" id="GO:0061630">
    <property type="term" value="F:ubiquitin protein ligase activity"/>
    <property type="evidence" value="ECO:0007669"/>
    <property type="project" value="UniProtKB-EC"/>
</dbReference>
<name>A0A2P6QS29_ROSCH</name>
<comment type="caution">
    <text evidence="4">The sequence shown here is derived from an EMBL/GenBank/DDBJ whole genome shotgun (WGS) entry which is preliminary data.</text>
</comment>
<evidence type="ECO:0000256" key="2">
    <source>
        <dbReference type="ARBA" id="ARBA00012483"/>
    </source>
</evidence>
<evidence type="ECO:0000256" key="3">
    <source>
        <dbReference type="ARBA" id="ARBA00022786"/>
    </source>
</evidence>
<sequence>MFLQLITAKPPMGHHVERAIEKGTFSETLDPAVPDWPVEEALCFAKLALQCAEMRQKDRPDLGKIVLPEINRLRKLGEDSMNGVTVGNGEVSSARQVSTIADLALHLK</sequence>
<reference evidence="4 5" key="1">
    <citation type="journal article" date="2018" name="Nat. Genet.">
        <title>The Rosa genome provides new insights in the design of modern roses.</title>
        <authorList>
            <person name="Bendahmane M."/>
        </authorList>
    </citation>
    <scope>NUCLEOTIDE SEQUENCE [LARGE SCALE GENOMIC DNA]</scope>
    <source>
        <strain evidence="5">cv. Old Blush</strain>
    </source>
</reference>
<dbReference type="EMBL" id="PDCK01000042">
    <property type="protein sequence ID" value="PRQ36993.1"/>
    <property type="molecule type" value="Genomic_DNA"/>
</dbReference>
<dbReference type="AlphaFoldDB" id="A0A2P6QS29"/>
<dbReference type="Proteomes" id="UP000238479">
    <property type="component" value="Chromosome 4"/>
</dbReference>
<accession>A0A2P6QS29</accession>
<evidence type="ECO:0000256" key="1">
    <source>
        <dbReference type="ARBA" id="ARBA00000900"/>
    </source>
</evidence>
<gene>
    <name evidence="4" type="ORF">RchiOBHm_Chr4g0397661</name>
</gene>
<dbReference type="STRING" id="74649.A0A2P6QS29"/>
<protein>
    <recommendedName>
        <fullName evidence="2">RING-type E3 ubiquitin transferase</fullName>
        <ecNumber evidence="2">2.3.2.27</ecNumber>
    </recommendedName>
</protein>
<dbReference type="EC" id="2.3.2.27" evidence="2"/>
<evidence type="ECO:0000313" key="4">
    <source>
        <dbReference type="EMBL" id="PRQ36993.1"/>
    </source>
</evidence>
<comment type="catalytic activity">
    <reaction evidence="1">
        <text>S-ubiquitinyl-[E2 ubiquitin-conjugating enzyme]-L-cysteine + [acceptor protein]-L-lysine = [E2 ubiquitin-conjugating enzyme]-L-cysteine + N(6)-ubiquitinyl-[acceptor protein]-L-lysine.</text>
        <dbReference type="EC" id="2.3.2.27"/>
    </reaction>
</comment>
<proteinExistence type="predicted"/>
<organism evidence="4 5">
    <name type="scientific">Rosa chinensis</name>
    <name type="common">China rose</name>
    <dbReference type="NCBI Taxonomy" id="74649"/>
    <lineage>
        <taxon>Eukaryota</taxon>
        <taxon>Viridiplantae</taxon>
        <taxon>Streptophyta</taxon>
        <taxon>Embryophyta</taxon>
        <taxon>Tracheophyta</taxon>
        <taxon>Spermatophyta</taxon>
        <taxon>Magnoliopsida</taxon>
        <taxon>eudicotyledons</taxon>
        <taxon>Gunneridae</taxon>
        <taxon>Pentapetalae</taxon>
        <taxon>rosids</taxon>
        <taxon>fabids</taxon>
        <taxon>Rosales</taxon>
        <taxon>Rosaceae</taxon>
        <taxon>Rosoideae</taxon>
        <taxon>Rosoideae incertae sedis</taxon>
        <taxon>Rosa</taxon>
    </lineage>
</organism>